<dbReference type="AlphaFoldDB" id="A0A381MYC4"/>
<dbReference type="PIRSF" id="PIRSF016719">
    <property type="entry name" value="UCP016719"/>
    <property type="match status" value="1"/>
</dbReference>
<dbReference type="InterPro" id="IPR048503">
    <property type="entry name" value="NamZ_C"/>
</dbReference>
<dbReference type="Gene3D" id="3.90.1150.140">
    <property type="match status" value="1"/>
</dbReference>
<dbReference type="PANTHER" id="PTHR42915">
    <property type="entry name" value="HYPOTHETICAL 460 KDA PROTEIN IN FEUA-SIGW INTERGENIC REGION [PRECURSOR]"/>
    <property type="match status" value="1"/>
</dbReference>
<gene>
    <name evidence="3" type="ORF">METZ01_LOCUS109</name>
</gene>
<organism evidence="3">
    <name type="scientific">marine metagenome</name>
    <dbReference type="NCBI Taxonomy" id="408172"/>
    <lineage>
        <taxon>unclassified sequences</taxon>
        <taxon>metagenomes</taxon>
        <taxon>ecological metagenomes</taxon>
    </lineage>
</organism>
<dbReference type="Pfam" id="PF20732">
    <property type="entry name" value="NamZ_C"/>
    <property type="match status" value="1"/>
</dbReference>
<evidence type="ECO:0000259" key="1">
    <source>
        <dbReference type="Pfam" id="PF07075"/>
    </source>
</evidence>
<dbReference type="PANTHER" id="PTHR42915:SF1">
    <property type="entry name" value="PEPTIDOGLYCAN BETA-N-ACETYLMURAMIDASE NAMZ"/>
    <property type="match status" value="1"/>
</dbReference>
<protein>
    <recommendedName>
        <fullName evidence="4">DUF1343 domain-containing protein</fullName>
    </recommendedName>
</protein>
<evidence type="ECO:0000313" key="3">
    <source>
        <dbReference type="EMBL" id="SUZ47255.1"/>
    </source>
</evidence>
<dbReference type="EMBL" id="UINC01000007">
    <property type="protein sequence ID" value="SUZ47255.1"/>
    <property type="molecule type" value="Genomic_DNA"/>
</dbReference>
<dbReference type="Pfam" id="PF07075">
    <property type="entry name" value="NamZ_N"/>
    <property type="match status" value="1"/>
</dbReference>
<feature type="domain" description="Peptidoglycan beta-N-acetylmuramidase NamZ N-terminal" evidence="1">
    <location>
        <begin position="19"/>
        <end position="222"/>
    </location>
</feature>
<evidence type="ECO:0008006" key="4">
    <source>
        <dbReference type="Google" id="ProtNLM"/>
    </source>
</evidence>
<dbReference type="InterPro" id="IPR048502">
    <property type="entry name" value="NamZ_N"/>
</dbReference>
<feature type="domain" description="Peptidoglycan beta-N-acetylmuramidase NamZ C-terminal" evidence="2">
    <location>
        <begin position="227"/>
        <end position="379"/>
    </location>
</feature>
<feature type="non-terminal residue" evidence="3">
    <location>
        <position position="1"/>
    </location>
</feature>
<accession>A0A381MYC4</accession>
<proteinExistence type="predicted"/>
<name>A0A381MYC4_9ZZZZ</name>
<dbReference type="GO" id="GO:0033922">
    <property type="term" value="F:peptidoglycan beta-N-acetylmuramidase activity"/>
    <property type="evidence" value="ECO:0007669"/>
    <property type="project" value="InterPro"/>
</dbReference>
<reference evidence="3" key="1">
    <citation type="submission" date="2018-05" db="EMBL/GenBank/DDBJ databases">
        <authorList>
            <person name="Lanie J.A."/>
            <person name="Ng W.-L."/>
            <person name="Kazmierczak K.M."/>
            <person name="Andrzejewski T.M."/>
            <person name="Davidsen T.M."/>
            <person name="Wayne K.J."/>
            <person name="Tettelin H."/>
            <person name="Glass J.I."/>
            <person name="Rusch D."/>
            <person name="Podicherti R."/>
            <person name="Tsui H.-C.T."/>
            <person name="Winkler M.E."/>
        </authorList>
    </citation>
    <scope>NUCLEOTIDE SEQUENCE</scope>
</reference>
<dbReference type="Gene3D" id="3.40.50.12170">
    <property type="entry name" value="Uncharacterised protein PF07075, DUF1343"/>
    <property type="match status" value="1"/>
</dbReference>
<sequence length="380" mass="42547">VGLDVLLDDRSELITNKKVGLVTNQTGIDRNGVPNYERFLGLDDVNLKIIFSPEHGLFGEAAAGEKVEYNGQLKRLPEVVSLYGKNRKPSQAQLEGLDLIIYDIQDIGARFYTYISTLGLIMEAAAESGVEVMVLDRPNPIAGEKIEGPVLAQKHKSFVGFYPIPIRYGMTVGELAQMIIGENWINMNPVLTVIPIRNWNRSIWMDETNLPWVKPSPNIPDLVTAIIYPGMCLLEATNLNEGRGTQKPFKLVGSPWIQKRDLAIALNNLNLPGVVFKPVSYTPIDIPGMAIDPKHKDQLCEGVELMVTNRNKYNSALVGVHVINAIHQLYPNQLTIKESAMARLWGQDGFSKDLKEGKVFSHLTNDDLFKNRSQKYYIYD</sequence>
<evidence type="ECO:0000259" key="2">
    <source>
        <dbReference type="Pfam" id="PF20732"/>
    </source>
</evidence>
<dbReference type="InterPro" id="IPR008302">
    <property type="entry name" value="NamZ"/>
</dbReference>